<dbReference type="EMBL" id="JBHSGB010000010">
    <property type="protein sequence ID" value="MFC4655661.1"/>
    <property type="molecule type" value="Genomic_DNA"/>
</dbReference>
<dbReference type="PANTHER" id="PTHR12461">
    <property type="entry name" value="HYPOXIA-INDUCIBLE FACTOR 1 ALPHA INHIBITOR-RELATED"/>
    <property type="match status" value="1"/>
</dbReference>
<dbReference type="InterPro" id="IPR014710">
    <property type="entry name" value="RmlC-like_jellyroll"/>
</dbReference>
<sequence length="343" mass="38845">MSAATLITVRQVQCDPGQVPVDLLDGQGPVLIKGLLSHWPLLQAGKHSAASVADYLLTHYNGRSTQVYYGEPGLNGRYFYNDDYTALNFEARIGRVDDVLQQLLQWQQDPEPPSLYIASNLIQSHFPLLLQQNQLDWPKTALPYATEAERVSLWLGNRSLAACHYDSSDNLACCIAGKRRFTLFPPEQIANLYPGPLEPTPGGQVISLVDFAKPDLQRFPNFAKAQQVAQVVELEPGDALYLPAMWWHQVEALQPFNLLLNYWWSEAPRYTGSGSNLLYHALLTLKDKPEHERRAWRAILDYYIFEPEQSVAHLPDAVKGLLGELDEQQARQLRAMLLQRLNR</sequence>
<evidence type="ECO:0000313" key="3">
    <source>
        <dbReference type="Proteomes" id="UP001595962"/>
    </source>
</evidence>
<dbReference type="InterPro" id="IPR041667">
    <property type="entry name" value="Cupin_8"/>
</dbReference>
<name>A0ABV9JN12_9GAMM</name>
<dbReference type="Gene3D" id="2.60.120.10">
    <property type="entry name" value="Jelly Rolls"/>
    <property type="match status" value="1"/>
</dbReference>
<evidence type="ECO:0000259" key="1">
    <source>
        <dbReference type="PROSITE" id="PS51184"/>
    </source>
</evidence>
<dbReference type="PROSITE" id="PS51184">
    <property type="entry name" value="JMJC"/>
    <property type="match status" value="1"/>
</dbReference>
<reference evidence="3" key="1">
    <citation type="journal article" date="2019" name="Int. J. Syst. Evol. Microbiol.">
        <title>The Global Catalogue of Microorganisms (GCM) 10K type strain sequencing project: providing services to taxonomists for standard genome sequencing and annotation.</title>
        <authorList>
            <consortium name="The Broad Institute Genomics Platform"/>
            <consortium name="The Broad Institute Genome Sequencing Center for Infectious Disease"/>
            <person name="Wu L."/>
            <person name="Ma J."/>
        </authorList>
    </citation>
    <scope>NUCLEOTIDE SEQUENCE [LARGE SCALE GENOMIC DNA]</scope>
    <source>
        <strain evidence="3">DT28</strain>
    </source>
</reference>
<proteinExistence type="predicted"/>
<keyword evidence="3" id="KW-1185">Reference proteome</keyword>
<feature type="domain" description="JmjC" evidence="1">
    <location>
        <begin position="110"/>
        <end position="279"/>
    </location>
</feature>
<dbReference type="PANTHER" id="PTHR12461:SF105">
    <property type="entry name" value="HYPOXIA-INDUCIBLE FACTOR 1-ALPHA INHIBITOR"/>
    <property type="match status" value="1"/>
</dbReference>
<dbReference type="SMART" id="SM00558">
    <property type="entry name" value="JmjC"/>
    <property type="match status" value="1"/>
</dbReference>
<gene>
    <name evidence="2" type="ORF">ACFO3I_11625</name>
</gene>
<dbReference type="Pfam" id="PF13621">
    <property type="entry name" value="Cupin_8"/>
    <property type="match status" value="1"/>
</dbReference>
<accession>A0ABV9JN12</accession>
<dbReference type="Proteomes" id="UP001595962">
    <property type="component" value="Unassembled WGS sequence"/>
</dbReference>
<evidence type="ECO:0000313" key="2">
    <source>
        <dbReference type="EMBL" id="MFC4655661.1"/>
    </source>
</evidence>
<dbReference type="InterPro" id="IPR003347">
    <property type="entry name" value="JmjC_dom"/>
</dbReference>
<comment type="caution">
    <text evidence="2">The sequence shown here is derived from an EMBL/GenBank/DDBJ whole genome shotgun (WGS) entry which is preliminary data.</text>
</comment>
<protein>
    <submittedName>
        <fullName evidence="2">Cupin-like domain-containing protein</fullName>
    </submittedName>
</protein>
<organism evidence="2 3">
    <name type="scientific">Rheinheimera marina</name>
    <dbReference type="NCBI Taxonomy" id="1774958"/>
    <lineage>
        <taxon>Bacteria</taxon>
        <taxon>Pseudomonadati</taxon>
        <taxon>Pseudomonadota</taxon>
        <taxon>Gammaproteobacteria</taxon>
        <taxon>Chromatiales</taxon>
        <taxon>Chromatiaceae</taxon>
        <taxon>Rheinheimera</taxon>
    </lineage>
</organism>
<dbReference type="SUPFAM" id="SSF51197">
    <property type="entry name" value="Clavaminate synthase-like"/>
    <property type="match status" value="1"/>
</dbReference>
<dbReference type="RefSeq" id="WP_377334151.1">
    <property type="nucleotide sequence ID" value="NZ_JBHSGB010000010.1"/>
</dbReference>